<name>A0A915DTV9_9BILA</name>
<protein>
    <submittedName>
        <fullName evidence="2">Elongator complex protein 6</fullName>
    </submittedName>
</protein>
<dbReference type="AlphaFoldDB" id="A0A915DTV9"/>
<proteinExistence type="predicted"/>
<organism evidence="1 2">
    <name type="scientific">Ditylenchus dipsaci</name>
    <dbReference type="NCBI Taxonomy" id="166011"/>
    <lineage>
        <taxon>Eukaryota</taxon>
        <taxon>Metazoa</taxon>
        <taxon>Ecdysozoa</taxon>
        <taxon>Nematoda</taxon>
        <taxon>Chromadorea</taxon>
        <taxon>Rhabditida</taxon>
        <taxon>Tylenchina</taxon>
        <taxon>Tylenchomorpha</taxon>
        <taxon>Sphaerularioidea</taxon>
        <taxon>Anguinidae</taxon>
        <taxon>Anguininae</taxon>
        <taxon>Ditylenchus</taxon>
    </lineage>
</organism>
<dbReference type="InterPro" id="IPR027417">
    <property type="entry name" value="P-loop_NTPase"/>
</dbReference>
<reference evidence="2" key="1">
    <citation type="submission" date="2022-11" db="UniProtKB">
        <authorList>
            <consortium name="WormBaseParasite"/>
        </authorList>
    </citation>
    <scope>IDENTIFICATION</scope>
</reference>
<sequence length="222" mass="25116">MLLQNIEKVLVAKSGVTLVEYEPTLSPLFIFFNFLEDCLKEKNNVVFVAFNHSPESLRTASAKMALRIDCGMFHFVAFKDVITCCSSFDNVADSLRAKILSLLTKDQRNLVVFEDFDVLHDLGYDLGSDLQFLQRLKLELPESSQIIIGSCNPVYDSLFNIFNLRFKLRPIGAGFGKNVTGEMNIFQRDVFGQSCGSTHTFHYFVGERNVQIFCPGSIQNLM</sequence>
<evidence type="ECO:0000313" key="1">
    <source>
        <dbReference type="Proteomes" id="UP000887574"/>
    </source>
</evidence>
<accession>A0A915DTV9</accession>
<dbReference type="Gene3D" id="3.40.50.300">
    <property type="entry name" value="P-loop containing nucleotide triphosphate hydrolases"/>
    <property type="match status" value="1"/>
</dbReference>
<dbReference type="Proteomes" id="UP000887574">
    <property type="component" value="Unplaced"/>
</dbReference>
<dbReference type="WBParaSite" id="jg23614">
    <property type="protein sequence ID" value="jg23614"/>
    <property type="gene ID" value="jg23614"/>
</dbReference>
<evidence type="ECO:0000313" key="2">
    <source>
        <dbReference type="WBParaSite" id="jg23614"/>
    </source>
</evidence>
<keyword evidence="1" id="KW-1185">Reference proteome</keyword>